<comment type="subcellular location">
    <subcellularLocation>
        <location evidence="2">Endoplasmic reticulum</location>
    </subcellularLocation>
    <subcellularLocation>
        <location evidence="3">Membrane</location>
    </subcellularLocation>
    <subcellularLocation>
        <location evidence="1">Mitochondrion</location>
    </subcellularLocation>
</comment>
<dbReference type="Proteomes" id="UP001162541">
    <property type="component" value="Chromosome 7"/>
</dbReference>
<evidence type="ECO:0000256" key="6">
    <source>
        <dbReference type="ARBA" id="ARBA00023136"/>
    </source>
</evidence>
<dbReference type="PANTHER" id="PTHR48182:SF2">
    <property type="entry name" value="PROTEIN SERAC1"/>
    <property type="match status" value="1"/>
</dbReference>
<name>A0A176VWS3_MARPO</name>
<evidence type="ECO:0008006" key="11">
    <source>
        <dbReference type="Google" id="ProtNLM"/>
    </source>
</evidence>
<evidence type="ECO:0000313" key="8">
    <source>
        <dbReference type="EMBL" id="OAE25250.1"/>
    </source>
</evidence>
<dbReference type="EMBL" id="LVLJ01002373">
    <property type="protein sequence ID" value="OAE25250.1"/>
    <property type="molecule type" value="Genomic_DNA"/>
</dbReference>
<dbReference type="AlphaFoldDB" id="A0A176VWS3"/>
<dbReference type="SUPFAM" id="SSF53474">
    <property type="entry name" value="alpha/beta-Hydrolases"/>
    <property type="match status" value="1"/>
</dbReference>
<evidence type="ECO:0000256" key="3">
    <source>
        <dbReference type="ARBA" id="ARBA00004370"/>
    </source>
</evidence>
<evidence type="ECO:0000313" key="7">
    <source>
        <dbReference type="EMBL" id="BBN18090.1"/>
    </source>
</evidence>
<dbReference type="InterPro" id="IPR052374">
    <property type="entry name" value="SERAC1"/>
</dbReference>
<keyword evidence="4" id="KW-0256">Endoplasmic reticulum</keyword>
<reference evidence="7" key="2">
    <citation type="journal article" date="2019" name="Curr. Biol.">
        <title>Chromatin organization in early land plants reveals an ancestral association between H3K27me3, transposons, and constitutive heterochromatin.</title>
        <authorList>
            <person name="Montgomery S.A."/>
            <person name="Tanizawa Y."/>
            <person name="Galik B."/>
            <person name="Wang N."/>
            <person name="Ito T."/>
            <person name="Mochizuki T."/>
            <person name="Akimcheva S."/>
            <person name="Bowman J."/>
            <person name="Cognat V."/>
            <person name="Drouard L."/>
            <person name="Ekker H."/>
            <person name="Houng S."/>
            <person name="Kohchi T."/>
            <person name="Lin S."/>
            <person name="Liu L.D."/>
            <person name="Nakamura Y."/>
            <person name="Valeeva L.R."/>
            <person name="Shakirov E.V."/>
            <person name="Shippen D.E."/>
            <person name="Wei W."/>
            <person name="Yagura M."/>
            <person name="Yamaoka S."/>
            <person name="Yamato K.T."/>
            <person name="Liu C."/>
            <person name="Berger F."/>
        </authorList>
    </citation>
    <scope>NUCLEOTIDE SEQUENCE [LARGE SCALE GENOMIC DNA]</scope>
    <source>
        <strain evidence="7">Tak-1</strain>
    </source>
</reference>
<dbReference type="InterPro" id="IPR029058">
    <property type="entry name" value="AB_hydrolase_fold"/>
</dbReference>
<sequence>MAALHFRPINSALFVLYEPQGAPSMDIIFFHGLHFESKAYDQAYWKSWMSLSKSELQLQGDPNEAEELPVCWPEKWLGPEFGARILSIKYDSSITETPTTGRMTMQNLGENLIQDILRTKLVPMVGKQSVFLVGHSLGCLVIKQLLLHSQGCVDASKRMIENMKLPNGHAEVRKYETIKSFLDSVKGLCFYSPPLQGTRLADFVQTRGRYNVSPTFEFLKTLSTEAALLNDRFRVWRSSSVSPLRVNTIAESLPTMQWGYNKVVVCEAACRTDTDKMYTAAADHFTVIRPISPMSSLYQDLTNFIEEQSGVHRMQAQEQMEREQMLQELL</sequence>
<evidence type="ECO:0000256" key="2">
    <source>
        <dbReference type="ARBA" id="ARBA00004240"/>
    </source>
</evidence>
<keyword evidence="9" id="KW-1185">Reference proteome</keyword>
<reference evidence="8 9" key="1">
    <citation type="submission" date="2016-03" db="EMBL/GenBank/DDBJ databases">
        <title>Mechanisms controlling the formation of the plant cell surface in tip-growing cells are functionally conserved among land plants.</title>
        <authorList>
            <person name="Honkanen S."/>
            <person name="Jones V.A."/>
            <person name="Morieri G."/>
            <person name="Champion C."/>
            <person name="Hetherington A.J."/>
            <person name="Kelly S."/>
            <person name="Saint-Marcoux D."/>
            <person name="Proust H."/>
            <person name="Prescott H."/>
            <person name="Dolan L."/>
        </authorList>
    </citation>
    <scope>NUCLEOTIDE SEQUENCE [LARGE SCALE GENOMIC DNA]</scope>
    <source>
        <strain evidence="9">cv. Tak-1 and cv. Tak-2</strain>
        <tissue evidence="8">Whole gametophyte</tissue>
    </source>
</reference>
<evidence type="ECO:0000313" key="10">
    <source>
        <dbReference type="Proteomes" id="UP001162541"/>
    </source>
</evidence>
<evidence type="ECO:0000256" key="1">
    <source>
        <dbReference type="ARBA" id="ARBA00004173"/>
    </source>
</evidence>
<dbReference type="PANTHER" id="PTHR48182">
    <property type="entry name" value="PROTEIN SERAC1"/>
    <property type="match status" value="1"/>
</dbReference>
<dbReference type="GO" id="GO:0005739">
    <property type="term" value="C:mitochondrion"/>
    <property type="evidence" value="ECO:0007669"/>
    <property type="project" value="UniProtKB-SubCell"/>
</dbReference>
<dbReference type="GO" id="GO:0016020">
    <property type="term" value="C:membrane"/>
    <property type="evidence" value="ECO:0007669"/>
    <property type="project" value="UniProtKB-SubCell"/>
</dbReference>
<dbReference type="Gene3D" id="3.40.50.1820">
    <property type="entry name" value="alpha/beta hydrolase"/>
    <property type="match status" value="1"/>
</dbReference>
<dbReference type="Proteomes" id="UP000077202">
    <property type="component" value="Unassembled WGS sequence"/>
</dbReference>
<keyword evidence="6" id="KW-0472">Membrane</keyword>
<protein>
    <recommendedName>
        <fullName evidence="11">DUF676 domain-containing protein</fullName>
    </recommendedName>
</protein>
<accession>A0A176VWS3</accession>
<dbReference type="EMBL" id="AP019872">
    <property type="protein sequence ID" value="BBN18090.1"/>
    <property type="molecule type" value="Genomic_DNA"/>
</dbReference>
<evidence type="ECO:0000256" key="5">
    <source>
        <dbReference type="ARBA" id="ARBA00023128"/>
    </source>
</evidence>
<dbReference type="GO" id="GO:0005783">
    <property type="term" value="C:endoplasmic reticulum"/>
    <property type="evidence" value="ECO:0007669"/>
    <property type="project" value="UniProtKB-SubCell"/>
</dbReference>
<evidence type="ECO:0000256" key="4">
    <source>
        <dbReference type="ARBA" id="ARBA00022824"/>
    </source>
</evidence>
<evidence type="ECO:0000313" key="9">
    <source>
        <dbReference type="Proteomes" id="UP000077202"/>
    </source>
</evidence>
<proteinExistence type="predicted"/>
<keyword evidence="5" id="KW-0496">Mitochondrion</keyword>
<gene>
    <name evidence="8" type="ORF">AXG93_1420s1130</name>
    <name evidence="7" type="ORF">Mp_7g19410</name>
</gene>
<reference evidence="10" key="3">
    <citation type="journal article" date="2020" name="Curr. Biol.">
        <title>Chromatin organization in early land plants reveals an ancestral association between H3K27me3, transposons, and constitutive heterochromatin.</title>
        <authorList>
            <person name="Montgomery S.A."/>
            <person name="Tanizawa Y."/>
            <person name="Galik B."/>
            <person name="Wang N."/>
            <person name="Ito T."/>
            <person name="Mochizuki T."/>
            <person name="Akimcheva S."/>
            <person name="Bowman J.L."/>
            <person name="Cognat V."/>
            <person name="Marechal-Drouard L."/>
            <person name="Ekker H."/>
            <person name="Hong S.F."/>
            <person name="Kohchi T."/>
            <person name="Lin S.S."/>
            <person name="Liu L.D."/>
            <person name="Nakamura Y."/>
            <person name="Valeeva L.R."/>
            <person name="Shakirov E.V."/>
            <person name="Shippen D.E."/>
            <person name="Wei W.L."/>
            <person name="Yagura M."/>
            <person name="Yamaoka S."/>
            <person name="Yamato K.T."/>
            <person name="Liu C."/>
            <person name="Berger F."/>
        </authorList>
    </citation>
    <scope>NUCLEOTIDE SEQUENCE [LARGE SCALE GENOMIC DNA]</scope>
    <source>
        <strain evidence="10">Tak-1</strain>
    </source>
</reference>
<organism evidence="8 9">
    <name type="scientific">Marchantia polymorpha subsp. ruderalis</name>
    <dbReference type="NCBI Taxonomy" id="1480154"/>
    <lineage>
        <taxon>Eukaryota</taxon>
        <taxon>Viridiplantae</taxon>
        <taxon>Streptophyta</taxon>
        <taxon>Embryophyta</taxon>
        <taxon>Marchantiophyta</taxon>
        <taxon>Marchantiopsida</taxon>
        <taxon>Marchantiidae</taxon>
        <taxon>Marchantiales</taxon>
        <taxon>Marchantiaceae</taxon>
        <taxon>Marchantia</taxon>
    </lineage>
</organism>